<dbReference type="EMBL" id="JAHYIQ010000040">
    <property type="protein sequence ID" value="KAK1118863.1"/>
    <property type="molecule type" value="Genomic_DNA"/>
</dbReference>
<reference evidence="1" key="1">
    <citation type="submission" date="2021-10" db="EMBL/GenBank/DDBJ databases">
        <title>Melipona bicolor Genome sequencing and assembly.</title>
        <authorList>
            <person name="Araujo N.S."/>
            <person name="Arias M.C."/>
        </authorList>
    </citation>
    <scope>NUCLEOTIDE SEQUENCE</scope>
    <source>
        <strain evidence="1">USP_2M_L1-L4_2017</strain>
        <tissue evidence="1">Whole body</tissue>
    </source>
</reference>
<keyword evidence="2" id="KW-1185">Reference proteome</keyword>
<evidence type="ECO:0000313" key="1">
    <source>
        <dbReference type="EMBL" id="KAK1118863.1"/>
    </source>
</evidence>
<accession>A0AA40FHW4</accession>
<comment type="caution">
    <text evidence="1">The sequence shown here is derived from an EMBL/GenBank/DDBJ whole genome shotgun (WGS) entry which is preliminary data.</text>
</comment>
<protein>
    <submittedName>
        <fullName evidence="1">Uncharacterized protein</fullName>
    </submittedName>
</protein>
<organism evidence="1 2">
    <name type="scientific">Melipona bicolor</name>
    <dbReference type="NCBI Taxonomy" id="60889"/>
    <lineage>
        <taxon>Eukaryota</taxon>
        <taxon>Metazoa</taxon>
        <taxon>Ecdysozoa</taxon>
        <taxon>Arthropoda</taxon>
        <taxon>Hexapoda</taxon>
        <taxon>Insecta</taxon>
        <taxon>Pterygota</taxon>
        <taxon>Neoptera</taxon>
        <taxon>Endopterygota</taxon>
        <taxon>Hymenoptera</taxon>
        <taxon>Apocrita</taxon>
        <taxon>Aculeata</taxon>
        <taxon>Apoidea</taxon>
        <taxon>Anthophila</taxon>
        <taxon>Apidae</taxon>
        <taxon>Melipona</taxon>
    </lineage>
</organism>
<evidence type="ECO:0000313" key="2">
    <source>
        <dbReference type="Proteomes" id="UP001177670"/>
    </source>
</evidence>
<dbReference type="Proteomes" id="UP001177670">
    <property type="component" value="Unassembled WGS sequence"/>
</dbReference>
<gene>
    <name evidence="1" type="ORF">K0M31_014634</name>
</gene>
<dbReference type="AlphaFoldDB" id="A0AA40FHW4"/>
<sequence>MNIHILLQKLISCSSTFSGEMVATARIISISWYHGRREGEKVVEVVEYYNLDGEWYRASLLLIVVP</sequence>
<proteinExistence type="predicted"/>
<name>A0AA40FHW4_9HYME</name>